<dbReference type="Gene3D" id="2.60.40.10">
    <property type="entry name" value="Immunoglobulins"/>
    <property type="match status" value="1"/>
</dbReference>
<dbReference type="eggNOG" id="COG2866">
    <property type="taxonomic scope" value="Bacteria"/>
</dbReference>
<evidence type="ECO:0000256" key="1">
    <source>
        <dbReference type="SAM" id="MobiDB-lite"/>
    </source>
</evidence>
<dbReference type="InterPro" id="IPR013320">
    <property type="entry name" value="ConA-like_dom_sf"/>
</dbReference>
<dbReference type="PROSITE" id="PS50060">
    <property type="entry name" value="MAM_2"/>
    <property type="match status" value="2"/>
</dbReference>
<dbReference type="eggNOG" id="COG4447">
    <property type="taxonomic scope" value="Bacteria"/>
</dbReference>
<evidence type="ECO:0000259" key="3">
    <source>
        <dbReference type="PROSITE" id="PS50853"/>
    </source>
</evidence>
<dbReference type="SUPFAM" id="SSF49899">
    <property type="entry name" value="Concanavalin A-like lectins/glucanases"/>
    <property type="match status" value="2"/>
</dbReference>
<dbReference type="NCBIfam" id="TIGR04183">
    <property type="entry name" value="Por_Secre_tail"/>
    <property type="match status" value="1"/>
</dbReference>
<dbReference type="GO" id="GO:0004553">
    <property type="term" value="F:hydrolase activity, hydrolyzing O-glycosyl compounds"/>
    <property type="evidence" value="ECO:0007669"/>
    <property type="project" value="UniProtKB-ARBA"/>
</dbReference>
<dbReference type="Pfam" id="PF00629">
    <property type="entry name" value="MAM"/>
    <property type="match status" value="2"/>
</dbReference>
<dbReference type="Gene3D" id="2.130.10.10">
    <property type="entry name" value="YVTN repeat-like/Quinoprotein amine dehydrogenase"/>
    <property type="match status" value="4"/>
</dbReference>
<feature type="domain" description="MAM" evidence="2">
    <location>
        <begin position="914"/>
        <end position="1084"/>
    </location>
</feature>
<dbReference type="InterPro" id="IPR026444">
    <property type="entry name" value="Secre_tail"/>
</dbReference>
<feature type="compositionally biased region" description="Low complexity" evidence="1">
    <location>
        <begin position="1116"/>
        <end position="1127"/>
    </location>
</feature>
<feature type="compositionally biased region" description="Polar residues" evidence="1">
    <location>
        <begin position="1106"/>
        <end position="1115"/>
    </location>
</feature>
<dbReference type="EMBL" id="AAWS01000039">
    <property type="protein sequence ID" value="EAY26036.1"/>
    <property type="molecule type" value="Genomic_DNA"/>
</dbReference>
<feature type="region of interest" description="Disordered" evidence="1">
    <location>
        <begin position="1106"/>
        <end position="1127"/>
    </location>
</feature>
<dbReference type="CDD" id="cd06263">
    <property type="entry name" value="MAM"/>
    <property type="match status" value="2"/>
</dbReference>
<evidence type="ECO:0000313" key="4">
    <source>
        <dbReference type="EMBL" id="EAY26036.1"/>
    </source>
</evidence>
<dbReference type="PANTHER" id="PTHR23282">
    <property type="entry name" value="APICAL ENDOSOMAL GLYCOPROTEIN PRECURSOR"/>
    <property type="match status" value="1"/>
</dbReference>
<accession>A1ZU65</accession>
<dbReference type="CDD" id="cd00063">
    <property type="entry name" value="FN3"/>
    <property type="match status" value="1"/>
</dbReference>
<sequence length="1515" mass="159845">MNRIITSNWVYTLLVLGMFVLVPGVNAQQKKVKREGNPAVKAAYELNLLKDPKTGKIPENIRTKELTYVLSTPSLKKSDKNQRVTAANWNRRGPYNVGGRTRALAIDRSNENVILAGGVSGGMWRSTNGGASWTQTTGASQLKSVTDVYQDPNNTNIWYYVTGEIVGNSASGGGAAFRGNGVFKSTDGGLTWVSLAATSADPTVFTGGLQYSLRVRVDPTNSDVYVAAFDGIYRSTNGGTSFTNVLSAPDARYTDLEISATGVIYATIGSNSTSTNKGVFKSTNGTSWSNITPSLAAGYQRIVLDVAPSNENIVYVFANTPGAGTNDHQVFYSSNAGSSWTNRSSNLPAYGGSVGNLSQGSYNQYLKIKPDNPNVVFIGSTNLYRTTNGFTSTGGNTWVGGYSPANNVSTYDNHHPDNHSLVFYPSNPARMLTGHDGGISRTENNLANSAGTFPVSWTSLSNGYYTTQIYGIAIDPETANDSRLMVGLQDNGKWTATSFSGTSNWGEERAGGDGCYVAIVAGQDIRYTSTQNGNILRFEGPNIENPSDADGIQPSSATNQMFVNPFILDKADQNIMYYPAGNRIWRNTNLSAINSGYTFSGTNTGWTNLTGSDAGLTAAELENRQAISALDVSKNNAAHVLYYGTSTGKLFRLDNAHTGNPSKVDIYTGKGFPADAYVSGIAVDPNNSNNVVVVFSNYQVKSVFYSTNAGSSWTDISGNLEQNSDGSGNGPSVRWAEIHRDSNGGTVYLVGTSTGLYSTETLNGTATTWTQEGPNTIGNVPVVMIEGRSVDNLVAVGTHGVGAFSATVTAAAPACGTPSSLASSNVAQTTATLNWGAVSGANNYDVRYRVQGTSTWTNVNGVSGTSTNLSGLTGSTNYEAQVRANCSAGASNYSGSTTFTTSATPAACITTFPYSESFETGLGGWIQSSSDDADFTRLSGATGSSDTGPASANDGSFYVYVEASNPNFPSKTATLISPCFDLSATNNPTFTFDYHMYGSQVNNLKAEVSTNEGASWTQIFTKSGNQGNNWFNESIDVNAYKGANVSFRFTVTTGANASNGWQSDIAIDNIKVETGSTGGGSCVSSITTFPYIESFEAGLGDWSQSTGDNINWTRQSGTTPSSSTGPSGASDGAFYLFTEASGDGTGFPGKIAILNGPCFNVAALTNPEFRFDYNMNGAAMGSLELQASTDGGATWNTIFTKSGNQGSTWLTATVDFSAYSSGDVKVRFVGATGTNYTSDISIDNIILQGSTSTGGGGAPTGYCASSGTRVNYEWIDRVQIGTIDNQSGANAGGYGDYTAQSTDLVTGNSVNITLTPGWAGTQYNEGFTVWIDYNRDGDFADAGERVFTTSSASTISLVSGSITVPSSAQAGLTRMRVSMEYNSVPNDPCATIGDGEVEDYIVNIVPGSSAAGINSKAATTVVNTTYNPEGIKQVYATSFPNPTTRFTTVKVQAAIGTNVKMLMTDVNGVGLISRDRTSETGVVEEEFDISKFSKGLYIIKVWTVNGNKTLKIMKQ</sequence>
<organism evidence="4 5">
    <name type="scientific">Microscilla marina ATCC 23134</name>
    <dbReference type="NCBI Taxonomy" id="313606"/>
    <lineage>
        <taxon>Bacteria</taxon>
        <taxon>Pseudomonadati</taxon>
        <taxon>Bacteroidota</taxon>
        <taxon>Cytophagia</taxon>
        <taxon>Cytophagales</taxon>
        <taxon>Microscillaceae</taxon>
        <taxon>Microscilla</taxon>
    </lineage>
</organism>
<dbReference type="InterPro" id="IPR015943">
    <property type="entry name" value="WD40/YVTN_repeat-like_dom_sf"/>
</dbReference>
<reference evidence="4 5" key="1">
    <citation type="submission" date="2007-01" db="EMBL/GenBank/DDBJ databases">
        <authorList>
            <person name="Haygood M."/>
            <person name="Podell S."/>
            <person name="Anderson C."/>
            <person name="Hopkinson B."/>
            <person name="Roe K."/>
            <person name="Barbeau K."/>
            <person name="Gaasterland T."/>
            <person name="Ferriera S."/>
            <person name="Johnson J."/>
            <person name="Kravitz S."/>
            <person name="Beeson K."/>
            <person name="Sutton G."/>
            <person name="Rogers Y.-H."/>
            <person name="Friedman R."/>
            <person name="Frazier M."/>
            <person name="Venter J.C."/>
        </authorList>
    </citation>
    <scope>NUCLEOTIDE SEQUENCE [LARGE SCALE GENOMIC DNA]</scope>
    <source>
        <strain evidence="4 5">ATCC 23134</strain>
    </source>
</reference>
<dbReference type="eggNOG" id="COG4733">
    <property type="taxonomic scope" value="Bacteria"/>
</dbReference>
<evidence type="ECO:0000313" key="5">
    <source>
        <dbReference type="Proteomes" id="UP000004095"/>
    </source>
</evidence>
<keyword evidence="5" id="KW-1185">Reference proteome</keyword>
<dbReference type="InterPro" id="IPR000998">
    <property type="entry name" value="MAM_dom"/>
</dbReference>
<dbReference type="Pfam" id="PF00041">
    <property type="entry name" value="fn3"/>
    <property type="match status" value="1"/>
</dbReference>
<protein>
    <submittedName>
        <fullName evidence="4">MAM domain protein</fullName>
    </submittedName>
</protein>
<dbReference type="CDD" id="cd15482">
    <property type="entry name" value="Sialidase_non-viral"/>
    <property type="match status" value="1"/>
</dbReference>
<gene>
    <name evidence="4" type="ORF">M23134_06384</name>
</gene>
<dbReference type="Pfam" id="PF20009">
    <property type="entry name" value="GEVED"/>
    <property type="match status" value="1"/>
</dbReference>
<dbReference type="SUPFAM" id="SSF49265">
    <property type="entry name" value="Fibronectin type III"/>
    <property type="match status" value="1"/>
</dbReference>
<proteinExistence type="predicted"/>
<dbReference type="InterPro" id="IPR051560">
    <property type="entry name" value="MAM_domain-containing"/>
</dbReference>
<dbReference type="SMART" id="SM00060">
    <property type="entry name" value="FN3"/>
    <property type="match status" value="1"/>
</dbReference>
<dbReference type="PROSITE" id="PS50853">
    <property type="entry name" value="FN3"/>
    <property type="match status" value="1"/>
</dbReference>
<evidence type="ECO:0000259" key="2">
    <source>
        <dbReference type="PROSITE" id="PS50060"/>
    </source>
</evidence>
<dbReference type="InterPro" id="IPR036116">
    <property type="entry name" value="FN3_sf"/>
</dbReference>
<feature type="domain" description="MAM" evidence="2">
    <location>
        <begin position="1094"/>
        <end position="1265"/>
    </location>
</feature>
<dbReference type="Gene3D" id="2.60.120.200">
    <property type="match status" value="2"/>
</dbReference>
<name>A1ZU65_MICM2</name>
<feature type="domain" description="Fibronectin type-III" evidence="3">
    <location>
        <begin position="817"/>
        <end position="904"/>
    </location>
</feature>
<dbReference type="InterPro" id="IPR013783">
    <property type="entry name" value="Ig-like_fold"/>
</dbReference>
<dbReference type="RefSeq" id="WP_002701619.1">
    <property type="nucleotide sequence ID" value="NZ_AAWS01000039.1"/>
</dbReference>
<dbReference type="Proteomes" id="UP000004095">
    <property type="component" value="Unassembled WGS sequence"/>
</dbReference>
<dbReference type="PANTHER" id="PTHR23282:SF101">
    <property type="entry name" value="MAM DOMAIN-CONTAINING PROTEIN"/>
    <property type="match status" value="1"/>
</dbReference>
<dbReference type="GO" id="GO:0005975">
    <property type="term" value="P:carbohydrate metabolic process"/>
    <property type="evidence" value="ECO:0007669"/>
    <property type="project" value="UniProtKB-ARBA"/>
</dbReference>
<comment type="caution">
    <text evidence="4">The sequence shown here is derived from an EMBL/GenBank/DDBJ whole genome shotgun (WGS) entry which is preliminary data.</text>
</comment>
<dbReference type="OrthoDB" id="9757947at2"/>
<dbReference type="SMART" id="SM00137">
    <property type="entry name" value="MAM"/>
    <property type="match status" value="2"/>
</dbReference>
<dbReference type="InterPro" id="IPR003961">
    <property type="entry name" value="FN3_dom"/>
</dbReference>
<dbReference type="InterPro" id="IPR045474">
    <property type="entry name" value="GEVED"/>
</dbReference>
<dbReference type="Pfam" id="PF18962">
    <property type="entry name" value="Por_Secre_tail"/>
    <property type="match status" value="1"/>
</dbReference>
<dbReference type="GO" id="GO:0016020">
    <property type="term" value="C:membrane"/>
    <property type="evidence" value="ECO:0007669"/>
    <property type="project" value="InterPro"/>
</dbReference>
<dbReference type="SUPFAM" id="SSF110296">
    <property type="entry name" value="Oligoxyloglucan reducing end-specific cellobiohydrolase"/>
    <property type="match status" value="2"/>
</dbReference>